<keyword evidence="7" id="KW-0408">Iron</keyword>
<dbReference type="Proteomes" id="UP000663845">
    <property type="component" value="Unassembled WGS sequence"/>
</dbReference>
<evidence type="ECO:0000313" key="12">
    <source>
        <dbReference type="EMBL" id="CAF3806413.1"/>
    </source>
</evidence>
<dbReference type="GO" id="GO:0051213">
    <property type="term" value="F:dioxygenase activity"/>
    <property type="evidence" value="ECO:0007669"/>
    <property type="project" value="UniProtKB-KW"/>
</dbReference>
<dbReference type="PANTHER" id="PTHR46030">
    <property type="entry name" value="ALPHA-KETOGLUTARATE-DEPENDENT DIOXYGENASE ALKB HOMOLOG 6"/>
    <property type="match status" value="1"/>
</dbReference>
<dbReference type="InterPro" id="IPR032862">
    <property type="entry name" value="ALKBH6"/>
</dbReference>
<evidence type="ECO:0000259" key="10">
    <source>
        <dbReference type="PROSITE" id="PS51471"/>
    </source>
</evidence>
<dbReference type="Gene3D" id="2.60.120.590">
    <property type="entry name" value="Alpha-ketoglutarate-dependent dioxygenase AlkB-like"/>
    <property type="match status" value="1"/>
</dbReference>
<organism evidence="12 13">
    <name type="scientific">Adineta steineri</name>
    <dbReference type="NCBI Taxonomy" id="433720"/>
    <lineage>
        <taxon>Eukaryota</taxon>
        <taxon>Metazoa</taxon>
        <taxon>Spiralia</taxon>
        <taxon>Gnathifera</taxon>
        <taxon>Rotifera</taxon>
        <taxon>Eurotatoria</taxon>
        <taxon>Bdelloidea</taxon>
        <taxon>Adinetida</taxon>
        <taxon>Adinetidae</taxon>
        <taxon>Adineta</taxon>
    </lineage>
</organism>
<comment type="similarity">
    <text evidence="3">Belongs to the alkB family.</text>
</comment>
<accession>A0A819BNA3</accession>
<dbReference type="Pfam" id="PF01066">
    <property type="entry name" value="CDP-OH_P_transf"/>
    <property type="match status" value="1"/>
</dbReference>
<evidence type="ECO:0000256" key="3">
    <source>
        <dbReference type="ARBA" id="ARBA00007879"/>
    </source>
</evidence>
<keyword evidence="4" id="KW-0479">Metal-binding</keyword>
<dbReference type="PANTHER" id="PTHR46030:SF1">
    <property type="entry name" value="ALPHA-KETOGLUTARATE-DEPENDENT DIOXYGENASE ALKB HOMOLOG 6"/>
    <property type="match status" value="1"/>
</dbReference>
<dbReference type="GO" id="GO:0008654">
    <property type="term" value="P:phospholipid biosynthetic process"/>
    <property type="evidence" value="ECO:0007669"/>
    <property type="project" value="InterPro"/>
</dbReference>
<keyword evidence="9" id="KW-1133">Transmembrane helix</keyword>
<comment type="subcellular location">
    <subcellularLocation>
        <location evidence="2">Nucleus</location>
    </subcellularLocation>
</comment>
<dbReference type="GO" id="GO:0016780">
    <property type="term" value="F:phosphotransferase activity, for other substituted phosphate groups"/>
    <property type="evidence" value="ECO:0007669"/>
    <property type="project" value="InterPro"/>
</dbReference>
<proteinExistence type="inferred from homology"/>
<dbReference type="SUPFAM" id="SSF51197">
    <property type="entry name" value="Clavaminate synthase-like"/>
    <property type="match status" value="1"/>
</dbReference>
<name>A0A819BNA3_9BILA</name>
<evidence type="ECO:0000256" key="7">
    <source>
        <dbReference type="ARBA" id="ARBA00023004"/>
    </source>
</evidence>
<dbReference type="PROSITE" id="PS51471">
    <property type="entry name" value="FE2OG_OXY"/>
    <property type="match status" value="1"/>
</dbReference>
<dbReference type="Pfam" id="PF13532">
    <property type="entry name" value="2OG-FeII_Oxy_2"/>
    <property type="match status" value="1"/>
</dbReference>
<evidence type="ECO:0000256" key="4">
    <source>
        <dbReference type="ARBA" id="ARBA00022723"/>
    </source>
</evidence>
<dbReference type="EMBL" id="CAJOAZ010001378">
    <property type="protein sequence ID" value="CAF3806413.1"/>
    <property type="molecule type" value="Genomic_DNA"/>
</dbReference>
<reference evidence="12" key="1">
    <citation type="submission" date="2021-02" db="EMBL/GenBank/DDBJ databases">
        <authorList>
            <person name="Nowell W R."/>
        </authorList>
    </citation>
    <scope>NUCLEOTIDE SEQUENCE</scope>
</reference>
<comment type="caution">
    <text evidence="12">The sequence shown here is derived from an EMBL/GenBank/DDBJ whole genome shotgun (WGS) entry which is preliminary data.</text>
</comment>
<keyword evidence="8" id="KW-0539">Nucleus</keyword>
<dbReference type="InterPro" id="IPR005123">
    <property type="entry name" value="Oxoglu/Fe-dep_dioxygenase_dom"/>
</dbReference>
<dbReference type="InterPro" id="IPR043130">
    <property type="entry name" value="CDP-OH_PTrfase_TM_dom"/>
</dbReference>
<dbReference type="InterPro" id="IPR037151">
    <property type="entry name" value="AlkB-like_sf"/>
</dbReference>
<dbReference type="GO" id="GO:0046872">
    <property type="term" value="F:metal ion binding"/>
    <property type="evidence" value="ECO:0007669"/>
    <property type="project" value="UniProtKB-KW"/>
</dbReference>
<comment type="cofactor">
    <cofactor evidence="1">
        <name>Fe(2+)</name>
        <dbReference type="ChEBI" id="CHEBI:29033"/>
    </cofactor>
</comment>
<dbReference type="InterPro" id="IPR000462">
    <property type="entry name" value="CDP-OH_P_trans"/>
</dbReference>
<feature type="transmembrane region" description="Helical" evidence="9">
    <location>
        <begin position="411"/>
        <end position="438"/>
    </location>
</feature>
<dbReference type="Gene3D" id="1.20.120.1760">
    <property type="match status" value="1"/>
</dbReference>
<dbReference type="EMBL" id="CAJNOG010000355">
    <property type="protein sequence ID" value="CAF1194549.1"/>
    <property type="molecule type" value="Genomic_DNA"/>
</dbReference>
<dbReference type="GO" id="GO:0016020">
    <property type="term" value="C:membrane"/>
    <property type="evidence" value="ECO:0007669"/>
    <property type="project" value="InterPro"/>
</dbReference>
<evidence type="ECO:0000256" key="2">
    <source>
        <dbReference type="ARBA" id="ARBA00004123"/>
    </source>
</evidence>
<dbReference type="AlphaFoldDB" id="A0A819BNA3"/>
<feature type="transmembrane region" description="Helical" evidence="9">
    <location>
        <begin position="444"/>
        <end position="465"/>
    </location>
</feature>
<evidence type="ECO:0000256" key="5">
    <source>
        <dbReference type="ARBA" id="ARBA00022964"/>
    </source>
</evidence>
<evidence type="ECO:0000256" key="1">
    <source>
        <dbReference type="ARBA" id="ARBA00001954"/>
    </source>
</evidence>
<evidence type="ECO:0000256" key="8">
    <source>
        <dbReference type="ARBA" id="ARBA00023242"/>
    </source>
</evidence>
<keyword evidence="9" id="KW-0812">Transmembrane</keyword>
<dbReference type="InterPro" id="IPR027450">
    <property type="entry name" value="AlkB-like"/>
</dbReference>
<evidence type="ECO:0000313" key="13">
    <source>
        <dbReference type="Proteomes" id="UP000663844"/>
    </source>
</evidence>
<keyword evidence="9" id="KW-0472">Membrane</keyword>
<dbReference type="Proteomes" id="UP000663844">
    <property type="component" value="Unassembled WGS sequence"/>
</dbReference>
<sequence>MEIYKLSNLPDSLYYIPNFITIEEEEQLLSCVNNVPRTRWVQLRNRRLQNWGGQPHSKGMIQTESLPKWLETYTERIFQLGNETIFPDQQFQFNHCLVNEYEAGQGIMPHTDGPVYYPIVTTISLQSHTVIEFYRPIDSNTTEDLSSISDRCIARVLLEPRSLFIVKDDMYSYYMHGINEYQDDKINRTIISNFDRCSDEIKNREEHILTRKTRISLTIRRMLILGRLLLNRSSSSIILQCRSSIFRSVISKKQLFPIQLSSSKYLLRYTSTTPDQQKTDRVWTIPNILTFARIGSAPILGYLIVSHQYPAALTLFIISGFTDLLDGWIARRYPSQASALGSFLDPFADKMLVGIVVITLAYVNLIPLWLLALIIGRDIVIMIVAAYLRIKSVPPPRTLKKILNMKNATVQLYPTFISKVNTGVQIGLLTLCMAAPIFDYHNTGWMSAIYVLSALSTGVSFLSYTGKSGRATFKMLSQQPKSSSSSPPPSSL</sequence>
<feature type="domain" description="Fe2OG dioxygenase" evidence="10">
    <location>
        <begin position="92"/>
        <end position="223"/>
    </location>
</feature>
<keyword evidence="6" id="KW-0560">Oxidoreductase</keyword>
<evidence type="ECO:0000313" key="11">
    <source>
        <dbReference type="EMBL" id="CAF1194549.1"/>
    </source>
</evidence>
<gene>
    <name evidence="11" type="ORF">JYZ213_LOCUS26540</name>
    <name evidence="12" type="ORF">OXD698_LOCUS18567</name>
</gene>
<evidence type="ECO:0000256" key="9">
    <source>
        <dbReference type="SAM" id="Phobius"/>
    </source>
</evidence>
<evidence type="ECO:0000256" key="6">
    <source>
        <dbReference type="ARBA" id="ARBA00023002"/>
    </source>
</evidence>
<keyword evidence="5" id="KW-0223">Dioxygenase</keyword>
<dbReference type="GO" id="GO:0005634">
    <property type="term" value="C:nucleus"/>
    <property type="evidence" value="ECO:0007669"/>
    <property type="project" value="UniProtKB-SubCell"/>
</dbReference>
<protein>
    <recommendedName>
        <fullName evidence="10">Fe2OG dioxygenase domain-containing protein</fullName>
    </recommendedName>
</protein>